<evidence type="ECO:0000256" key="1">
    <source>
        <dbReference type="SAM" id="MobiDB-lite"/>
    </source>
</evidence>
<feature type="compositionally biased region" description="Polar residues" evidence="1">
    <location>
        <begin position="193"/>
        <end position="202"/>
    </location>
</feature>
<feature type="region of interest" description="Disordered" evidence="1">
    <location>
        <begin position="188"/>
        <end position="226"/>
    </location>
</feature>
<proteinExistence type="predicted"/>
<gene>
    <name evidence="2" type="ORF">K505DRAFT_414709</name>
</gene>
<evidence type="ECO:0000313" key="2">
    <source>
        <dbReference type="EMBL" id="KAF2797921.1"/>
    </source>
</evidence>
<feature type="compositionally biased region" description="Polar residues" evidence="1">
    <location>
        <begin position="67"/>
        <end position="82"/>
    </location>
</feature>
<accession>A0A6A6XN05</accession>
<reference evidence="2" key="1">
    <citation type="journal article" date="2020" name="Stud. Mycol.">
        <title>101 Dothideomycetes genomes: a test case for predicting lifestyles and emergence of pathogens.</title>
        <authorList>
            <person name="Haridas S."/>
            <person name="Albert R."/>
            <person name="Binder M."/>
            <person name="Bloem J."/>
            <person name="Labutti K."/>
            <person name="Salamov A."/>
            <person name="Andreopoulos B."/>
            <person name="Baker S."/>
            <person name="Barry K."/>
            <person name="Bills G."/>
            <person name="Bluhm B."/>
            <person name="Cannon C."/>
            <person name="Castanera R."/>
            <person name="Culley D."/>
            <person name="Daum C."/>
            <person name="Ezra D."/>
            <person name="Gonzalez J."/>
            <person name="Henrissat B."/>
            <person name="Kuo A."/>
            <person name="Liang C."/>
            <person name="Lipzen A."/>
            <person name="Lutzoni F."/>
            <person name="Magnuson J."/>
            <person name="Mondo S."/>
            <person name="Nolan M."/>
            <person name="Ohm R."/>
            <person name="Pangilinan J."/>
            <person name="Park H.-J."/>
            <person name="Ramirez L."/>
            <person name="Alfaro M."/>
            <person name="Sun H."/>
            <person name="Tritt A."/>
            <person name="Yoshinaga Y."/>
            <person name="Zwiers L.-H."/>
            <person name="Turgeon B."/>
            <person name="Goodwin S."/>
            <person name="Spatafora J."/>
            <person name="Crous P."/>
            <person name="Grigoriev I."/>
        </authorList>
    </citation>
    <scope>NUCLEOTIDE SEQUENCE</scope>
    <source>
        <strain evidence="2">CBS 109.77</strain>
    </source>
</reference>
<sequence length="316" mass="34330">MAIMSTPYAPPAKYMRSTKVVLPISVNLLVTARSYSQHTQFGLAFHLIPSISTRTNVTVRTSLAQAQASPTSLQIPLNQSHTPMHPALAPNPRRTGQNSHHRKPPAPSKQSPPSDPTTALASATHPPPRGTSQKPYVTSLREHRHRGEARREKKKAGVTPHLHANPHALPQTHAQPSDHHILITHGGVAPTGNRASGLQARTRNARRGSEMRQGGRHRPGTADLSWDPMKLVGMQRLHGRLPCVVWAATDGWRDRWQMRGVCQAGTSKASMHLENRRGGVQAPGYIRKMASSAGVRSARLIGGRGGGGVAKGRWQI</sequence>
<keyword evidence="3" id="KW-1185">Reference proteome</keyword>
<dbReference type="EMBL" id="MU001795">
    <property type="protein sequence ID" value="KAF2797921.1"/>
    <property type="molecule type" value="Genomic_DNA"/>
</dbReference>
<dbReference type="Proteomes" id="UP000799757">
    <property type="component" value="Unassembled WGS sequence"/>
</dbReference>
<evidence type="ECO:0000313" key="3">
    <source>
        <dbReference type="Proteomes" id="UP000799757"/>
    </source>
</evidence>
<organism evidence="2 3">
    <name type="scientific">Melanomma pulvis-pyrius CBS 109.77</name>
    <dbReference type="NCBI Taxonomy" id="1314802"/>
    <lineage>
        <taxon>Eukaryota</taxon>
        <taxon>Fungi</taxon>
        <taxon>Dikarya</taxon>
        <taxon>Ascomycota</taxon>
        <taxon>Pezizomycotina</taxon>
        <taxon>Dothideomycetes</taxon>
        <taxon>Pleosporomycetidae</taxon>
        <taxon>Pleosporales</taxon>
        <taxon>Melanommataceae</taxon>
        <taxon>Melanomma</taxon>
    </lineage>
</organism>
<name>A0A6A6XN05_9PLEO</name>
<protein>
    <submittedName>
        <fullName evidence="2">Uncharacterized protein</fullName>
    </submittedName>
</protein>
<feature type="compositionally biased region" description="Basic residues" evidence="1">
    <location>
        <begin position="142"/>
        <end position="156"/>
    </location>
</feature>
<feature type="region of interest" description="Disordered" evidence="1">
    <location>
        <begin position="67"/>
        <end position="167"/>
    </location>
</feature>
<dbReference type="AlphaFoldDB" id="A0A6A6XN05"/>